<keyword evidence="4 9" id="KW-0472">Membrane</keyword>
<dbReference type="Gene3D" id="1.10.533.10">
    <property type="entry name" value="Death Domain, Fas"/>
    <property type="match status" value="1"/>
</dbReference>
<dbReference type="InterPro" id="IPR000884">
    <property type="entry name" value="TSP1_rpt"/>
</dbReference>
<evidence type="ECO:0000256" key="8">
    <source>
        <dbReference type="ARBA" id="ARBA00023319"/>
    </source>
</evidence>
<keyword evidence="3 9" id="KW-0217">Developmental protein</keyword>
<dbReference type="InterPro" id="IPR037936">
    <property type="entry name" value="UNC5A-D"/>
</dbReference>
<dbReference type="InterPro" id="IPR036383">
    <property type="entry name" value="TSP1_rpt_sf"/>
</dbReference>
<dbReference type="GO" id="GO:0045138">
    <property type="term" value="P:nematode male tail tip morphogenesis"/>
    <property type="evidence" value="ECO:0007669"/>
    <property type="project" value="EnsemblMetazoa"/>
</dbReference>
<dbReference type="GO" id="GO:0007419">
    <property type="term" value="P:ventral cord development"/>
    <property type="evidence" value="ECO:0007669"/>
    <property type="project" value="EnsemblMetazoa"/>
</dbReference>
<dbReference type="InterPro" id="IPR007110">
    <property type="entry name" value="Ig-like_dom"/>
</dbReference>
<dbReference type="GO" id="GO:0008078">
    <property type="term" value="P:mesodermal cell migration"/>
    <property type="evidence" value="ECO:0007669"/>
    <property type="project" value="EnsemblMetazoa"/>
</dbReference>
<dbReference type="GO" id="GO:1905488">
    <property type="term" value="P:positive regulation of anterior/posterior axon guidance"/>
    <property type="evidence" value="ECO:0007669"/>
    <property type="project" value="EnsemblMetazoa"/>
</dbReference>
<dbReference type="GO" id="GO:0045773">
    <property type="term" value="P:positive regulation of axon extension"/>
    <property type="evidence" value="ECO:0007669"/>
    <property type="project" value="EnsemblMetazoa"/>
</dbReference>
<dbReference type="Proteomes" id="UP000005239">
    <property type="component" value="Unassembled WGS sequence"/>
</dbReference>
<evidence type="ECO:0000313" key="10">
    <source>
        <dbReference type="EnsemblMetazoa" id="PPA38687.1"/>
    </source>
</evidence>
<dbReference type="GO" id="GO:0044295">
    <property type="term" value="C:axonal growth cone"/>
    <property type="evidence" value="ECO:0007669"/>
    <property type="project" value="EnsemblMetazoa"/>
</dbReference>
<dbReference type="SUPFAM" id="SSF82895">
    <property type="entry name" value="TSP-1 type 1 repeat"/>
    <property type="match status" value="2"/>
</dbReference>
<dbReference type="GO" id="GO:1905815">
    <property type="term" value="P:regulation of dorsal/ventral axon guidance"/>
    <property type="evidence" value="ECO:0007669"/>
    <property type="project" value="EnsemblMetazoa"/>
</dbReference>
<dbReference type="PANTHER" id="PTHR12582">
    <property type="entry name" value="NETRIN RECEPTOR UNC5"/>
    <property type="match status" value="1"/>
</dbReference>
<dbReference type="FunFam" id="2.20.100.10:FF:000002">
    <property type="entry name" value="Unc-5 netrin receptor C"/>
    <property type="match status" value="1"/>
</dbReference>
<evidence type="ECO:0000256" key="4">
    <source>
        <dbReference type="ARBA" id="ARBA00023136"/>
    </source>
</evidence>
<feature type="signal peptide" evidence="9">
    <location>
        <begin position="1"/>
        <end position="18"/>
    </location>
</feature>
<dbReference type="SUPFAM" id="SSF48726">
    <property type="entry name" value="Immunoglobulin"/>
    <property type="match status" value="1"/>
</dbReference>
<dbReference type="Pfam" id="PF25609">
    <property type="entry name" value="Unc5_NetrinR_N"/>
    <property type="match status" value="1"/>
</dbReference>
<dbReference type="InterPro" id="IPR013783">
    <property type="entry name" value="Ig-like_fold"/>
</dbReference>
<dbReference type="Pfam" id="PF13927">
    <property type="entry name" value="Ig_3"/>
    <property type="match status" value="1"/>
</dbReference>
<dbReference type="GO" id="GO:0071679">
    <property type="term" value="P:commissural neuron axon guidance"/>
    <property type="evidence" value="ECO:0007669"/>
    <property type="project" value="EnsemblMetazoa"/>
</dbReference>
<evidence type="ECO:0000313" key="11">
    <source>
        <dbReference type="Proteomes" id="UP000005239"/>
    </source>
</evidence>
<keyword evidence="5" id="KW-1015">Disulfide bond</keyword>
<comment type="similarity">
    <text evidence="2 9">Belongs to the unc-5 family.</text>
</comment>
<dbReference type="GO" id="GO:0005886">
    <property type="term" value="C:plasma membrane"/>
    <property type="evidence" value="ECO:0007669"/>
    <property type="project" value="UniProtKB-SubCell"/>
</dbReference>
<dbReference type="GO" id="GO:0033563">
    <property type="term" value="P:dorsal/ventral axon guidance"/>
    <property type="evidence" value="ECO:0007669"/>
    <property type="project" value="EnsemblMetazoa"/>
</dbReference>
<keyword evidence="9" id="KW-0732">Signal</keyword>
<evidence type="ECO:0000256" key="6">
    <source>
        <dbReference type="ARBA" id="ARBA00023170"/>
    </source>
</evidence>
<dbReference type="GO" id="GO:0040017">
    <property type="term" value="P:positive regulation of locomotion"/>
    <property type="evidence" value="ECO:0007669"/>
    <property type="project" value="EnsemblMetazoa"/>
</dbReference>
<name>A0A2A6BYH1_PRIPA</name>
<dbReference type="PROSITE" id="PS50835">
    <property type="entry name" value="IG_LIKE"/>
    <property type="match status" value="1"/>
</dbReference>
<dbReference type="Gene3D" id="2.60.220.30">
    <property type="match status" value="1"/>
</dbReference>
<proteinExistence type="inferred from homology"/>
<dbReference type="InterPro" id="IPR003599">
    <property type="entry name" value="Ig_sub"/>
</dbReference>
<dbReference type="GO" id="GO:0097628">
    <property type="term" value="P:distal tip cell migration"/>
    <property type="evidence" value="ECO:0007669"/>
    <property type="project" value="EnsemblMetazoa"/>
</dbReference>
<evidence type="ECO:0000256" key="1">
    <source>
        <dbReference type="ARBA" id="ARBA00004479"/>
    </source>
</evidence>
<dbReference type="Pfam" id="PF00531">
    <property type="entry name" value="Death"/>
    <property type="match status" value="1"/>
</dbReference>
<dbReference type="InterPro" id="IPR011029">
    <property type="entry name" value="DEATH-like_dom_sf"/>
</dbReference>
<evidence type="ECO:0000256" key="9">
    <source>
        <dbReference type="RuleBase" id="RU367033"/>
    </source>
</evidence>
<evidence type="ECO:0000256" key="3">
    <source>
        <dbReference type="ARBA" id="ARBA00022473"/>
    </source>
</evidence>
<dbReference type="EnsemblMetazoa" id="PPA38687.1">
    <property type="protein sequence ID" value="PPA38687.1"/>
    <property type="gene ID" value="WBGene00277056"/>
</dbReference>
<feature type="transmembrane region" description="Helical" evidence="9">
    <location>
        <begin position="346"/>
        <end position="370"/>
    </location>
</feature>
<accession>A0A2A6BYH1</accession>
<dbReference type="InterPro" id="IPR036179">
    <property type="entry name" value="Ig-like_dom_sf"/>
</dbReference>
<dbReference type="SMART" id="SM00409">
    <property type="entry name" value="IG"/>
    <property type="match status" value="1"/>
</dbReference>
<dbReference type="InterPro" id="IPR000906">
    <property type="entry name" value="ZU5_dom"/>
</dbReference>
<sequence>MPIKSSILILFLATSSQSQDEVVITFFPSSGFLIRNEPFLLSCTVINAKSIRFRCNGEWMDESRQLSMEGVNKDGTLYLQSSINISKSEDDIEKRCDCYGIGKGEITVKSERQAVISPAYMKKHFEHNPPSSIRIKEGSQFALPCLPPLSHPVPIIEWTRNGQVISLDNYRIMGSDGSLLFSSIRLQDGGAYVCTATNVAASRSTPPSSIYVYVDGGWSEWTEWNGQCSVQCHQLDRMIKLRGHQVIPTLSRRRWCNNPAPLNGGLPCTGDDEESSLCPLLCSIDGGWSEWGKWSLCSSQCTTNRTRTCSNPYPLNGGNHCIGDSDDSISCSTGICSSRWYVSDGIVVVSLFAVPILLSILLSLCILLLCRQKSIRTHSYCGDIASYKSGIIVEGAPFMHSPLPSMTMMTNKNGYARYESGGGYSISRGGESRQALLDGCSTTSSARKAFLTTNSSVTQEDTYATVYECVRGDIYEGEGVLPARVDREGGRLSIHNNGTHLLIGEESLESPTTIILSTHSPDDDLPMKDEYEIPVSCAISTNCSSQSCIPRFPFILSFTHCMQSIDEWNIYLYSNTNYGWDRYEIESDSNDSTSPIFTHFDSHNSSIIHCAIPHYGKFLLCARPKKLNPMLRMRVAVFTQIDRRDTFSLRVNIVRDGSGKTDRQENERLIIESIMLVVMDGGPLCICLEDIAPSFSSTHNYMEMDLSTQSSYSFEIESIDTERTFNARLVLLQKGSFFSNPLILSVSLDHNYDELVTTEESQVSLDFRLPYAVKERIVSLLDPPSERDWMSLARCLGISSFVHFGRTLSSPTTVLLTLWEARREDPCHLAHALRLSGRPQIAHIVDNIR</sequence>
<protein>
    <recommendedName>
        <fullName evidence="9">Netrin receptor UNC5</fullName>
    </recommendedName>
</protein>
<dbReference type="InterPro" id="IPR000488">
    <property type="entry name" value="Death_dom"/>
</dbReference>
<dbReference type="GO" id="GO:0030950">
    <property type="term" value="P:establishment or maintenance of actin cytoskeleton polarity"/>
    <property type="evidence" value="ECO:0007669"/>
    <property type="project" value="EnsemblMetazoa"/>
</dbReference>
<dbReference type="GO" id="GO:0061643">
    <property type="term" value="P:chemorepulsion of axon"/>
    <property type="evidence" value="ECO:0007669"/>
    <property type="project" value="EnsemblMetazoa"/>
</dbReference>
<organism evidence="10 11">
    <name type="scientific">Pristionchus pacificus</name>
    <name type="common">Parasitic nematode worm</name>
    <dbReference type="NCBI Taxonomy" id="54126"/>
    <lineage>
        <taxon>Eukaryota</taxon>
        <taxon>Metazoa</taxon>
        <taxon>Ecdysozoa</taxon>
        <taxon>Nematoda</taxon>
        <taxon>Chromadorea</taxon>
        <taxon>Rhabditida</taxon>
        <taxon>Rhabditina</taxon>
        <taxon>Diplogasteromorpha</taxon>
        <taxon>Diplogasteroidea</taxon>
        <taxon>Neodiplogasteridae</taxon>
        <taxon>Pristionchus</taxon>
    </lineage>
</organism>
<reference evidence="11" key="1">
    <citation type="journal article" date="2008" name="Nat. Genet.">
        <title>The Pristionchus pacificus genome provides a unique perspective on nematode lifestyle and parasitism.</title>
        <authorList>
            <person name="Dieterich C."/>
            <person name="Clifton S.W."/>
            <person name="Schuster L.N."/>
            <person name="Chinwalla A."/>
            <person name="Delehaunty K."/>
            <person name="Dinkelacker I."/>
            <person name="Fulton L."/>
            <person name="Fulton R."/>
            <person name="Godfrey J."/>
            <person name="Minx P."/>
            <person name="Mitreva M."/>
            <person name="Roeseler W."/>
            <person name="Tian H."/>
            <person name="Witte H."/>
            <person name="Yang S.P."/>
            <person name="Wilson R.K."/>
            <person name="Sommer R.J."/>
        </authorList>
    </citation>
    <scope>NUCLEOTIDE SEQUENCE [LARGE SCALE GENOMIC DNA]</scope>
    <source>
        <strain evidence="11">PS312</strain>
    </source>
</reference>
<keyword evidence="11" id="KW-1185">Reference proteome</keyword>
<dbReference type="AlphaFoldDB" id="A0A2A6BYH1"/>
<dbReference type="Gene3D" id="2.60.40.10">
    <property type="entry name" value="Immunoglobulins"/>
    <property type="match status" value="2"/>
</dbReference>
<keyword evidence="9" id="KW-0812">Transmembrane</keyword>
<comment type="subcellular location">
    <subcellularLocation>
        <location evidence="9">Cell membrane</location>
        <topology evidence="9">Single-pass type I membrane protein</topology>
    </subcellularLocation>
    <subcellularLocation>
        <location evidence="1">Membrane</location>
        <topology evidence="1">Single-pass type I membrane protein</topology>
    </subcellularLocation>
</comment>
<evidence type="ECO:0000256" key="2">
    <source>
        <dbReference type="ARBA" id="ARBA00009844"/>
    </source>
</evidence>
<accession>A0A8R1UTW7</accession>
<dbReference type="Gene3D" id="2.20.100.10">
    <property type="entry name" value="Thrombospondin type-1 (TSP1) repeat"/>
    <property type="match status" value="2"/>
</dbReference>
<comment type="function">
    <text evidence="9">Receptor for netrin required for axon guidance. Mediates axon repulsion of neuronal growth cones in the developing nervous system upon ligand binding.</text>
</comment>
<dbReference type="GO" id="GO:0005042">
    <property type="term" value="F:netrin receptor activity"/>
    <property type="evidence" value="ECO:0007669"/>
    <property type="project" value="UniProtKB-UniRule"/>
</dbReference>
<evidence type="ECO:0000256" key="7">
    <source>
        <dbReference type="ARBA" id="ARBA00023180"/>
    </source>
</evidence>
<dbReference type="Pfam" id="PF00090">
    <property type="entry name" value="TSP_1"/>
    <property type="match status" value="1"/>
</dbReference>
<feature type="chain" id="PRO_5042620801" description="Netrin receptor UNC5" evidence="9">
    <location>
        <begin position="19"/>
        <end position="849"/>
    </location>
</feature>
<dbReference type="OrthoDB" id="5872021at2759"/>
<dbReference type="GO" id="GO:0031115">
    <property type="term" value="P:negative regulation of microtubule polymerization"/>
    <property type="evidence" value="ECO:0007669"/>
    <property type="project" value="EnsemblMetazoa"/>
</dbReference>
<evidence type="ECO:0000256" key="5">
    <source>
        <dbReference type="ARBA" id="ARBA00023157"/>
    </source>
</evidence>
<dbReference type="GO" id="GO:0035262">
    <property type="term" value="P:gonad morphogenesis"/>
    <property type="evidence" value="ECO:0007669"/>
    <property type="project" value="EnsemblMetazoa"/>
</dbReference>
<dbReference type="Pfam" id="PF00791">
    <property type="entry name" value="ZU5"/>
    <property type="match status" value="1"/>
</dbReference>
<dbReference type="SUPFAM" id="SSF47986">
    <property type="entry name" value="DEATH domain"/>
    <property type="match status" value="1"/>
</dbReference>
<dbReference type="SMART" id="SM00209">
    <property type="entry name" value="TSP1"/>
    <property type="match status" value="2"/>
</dbReference>
<dbReference type="SMART" id="SM00408">
    <property type="entry name" value="IGc2"/>
    <property type="match status" value="1"/>
</dbReference>
<dbReference type="PANTHER" id="PTHR12582:SF47">
    <property type="entry name" value="NETRIN RECEPTOR UNC-5"/>
    <property type="match status" value="1"/>
</dbReference>
<dbReference type="GO" id="GO:0008045">
    <property type="term" value="P:motor neuron axon guidance"/>
    <property type="evidence" value="ECO:0000318"/>
    <property type="project" value="GO_Central"/>
</dbReference>
<gene>
    <name evidence="10" type="primary">WBGene00277056</name>
</gene>
<keyword evidence="6 9" id="KW-0675">Receptor</keyword>
<dbReference type="InterPro" id="IPR003598">
    <property type="entry name" value="Ig_sub2"/>
</dbReference>
<keyword evidence="8 9" id="KW-0393">Immunoglobulin domain</keyword>
<dbReference type="PROSITE" id="PS50092">
    <property type="entry name" value="TSP1"/>
    <property type="match status" value="2"/>
</dbReference>
<keyword evidence="9" id="KW-1133">Transmembrane helix</keyword>
<reference evidence="10" key="2">
    <citation type="submission" date="2022-06" db="UniProtKB">
        <authorList>
            <consortium name="EnsemblMetazoa"/>
        </authorList>
    </citation>
    <scope>IDENTIFICATION</scope>
    <source>
        <strain evidence="10">PS312</strain>
    </source>
</reference>
<dbReference type="InterPro" id="IPR057755">
    <property type="entry name" value="UNC5A-D-like_N"/>
</dbReference>
<keyword evidence="7" id="KW-0325">Glycoprotein</keyword>